<comment type="caution">
    <text evidence="20">The sequence shown here is derived from an EMBL/GenBank/DDBJ whole genome shotgun (WGS) entry which is preliminary data.</text>
</comment>
<keyword evidence="13" id="KW-0511">Multifunctional enzyme</keyword>
<feature type="transmembrane region" description="Helical" evidence="17">
    <location>
        <begin position="31"/>
        <end position="54"/>
    </location>
</feature>
<dbReference type="Pfam" id="PF00905">
    <property type="entry name" value="Transpeptidase"/>
    <property type="match status" value="1"/>
</dbReference>
<comment type="subcellular location">
    <subcellularLocation>
        <location evidence="1">Cell membrane</location>
    </subcellularLocation>
</comment>
<evidence type="ECO:0000313" key="21">
    <source>
        <dbReference type="Proteomes" id="UP000034192"/>
    </source>
</evidence>
<evidence type="ECO:0000256" key="5">
    <source>
        <dbReference type="ARBA" id="ARBA00022645"/>
    </source>
</evidence>
<keyword evidence="12 17" id="KW-0472">Membrane</keyword>
<evidence type="ECO:0000256" key="17">
    <source>
        <dbReference type="SAM" id="Phobius"/>
    </source>
</evidence>
<keyword evidence="17" id="KW-1133">Transmembrane helix</keyword>
<evidence type="ECO:0000256" key="6">
    <source>
        <dbReference type="ARBA" id="ARBA00022670"/>
    </source>
</evidence>
<name>A0A0G1JEK1_9BACT</name>
<comment type="catalytic activity">
    <reaction evidence="16">
        <text>[GlcNAc-(1-&gt;4)-Mur2Ac(oyl-L-Ala-gamma-D-Glu-L-Lys-D-Ala-D-Ala)](n)-di-trans,octa-cis-undecaprenyl diphosphate + beta-D-GlcNAc-(1-&gt;4)-Mur2Ac(oyl-L-Ala-gamma-D-Glu-L-Lys-D-Ala-D-Ala)-di-trans,octa-cis-undecaprenyl diphosphate = [GlcNAc-(1-&gt;4)-Mur2Ac(oyl-L-Ala-gamma-D-Glu-L-Lys-D-Ala-D-Ala)](n+1)-di-trans,octa-cis-undecaprenyl diphosphate + di-trans,octa-cis-undecaprenyl diphosphate + H(+)</text>
        <dbReference type="Rhea" id="RHEA:23708"/>
        <dbReference type="Rhea" id="RHEA-COMP:9602"/>
        <dbReference type="Rhea" id="RHEA-COMP:9603"/>
        <dbReference type="ChEBI" id="CHEBI:15378"/>
        <dbReference type="ChEBI" id="CHEBI:58405"/>
        <dbReference type="ChEBI" id="CHEBI:60033"/>
        <dbReference type="ChEBI" id="CHEBI:78435"/>
        <dbReference type="EC" id="2.4.99.28"/>
    </reaction>
</comment>
<dbReference type="Pfam" id="PF00912">
    <property type="entry name" value="Transgly"/>
    <property type="match status" value="1"/>
</dbReference>
<evidence type="ECO:0000256" key="3">
    <source>
        <dbReference type="ARBA" id="ARBA00007739"/>
    </source>
</evidence>
<dbReference type="SUPFAM" id="SSF53955">
    <property type="entry name" value="Lysozyme-like"/>
    <property type="match status" value="1"/>
</dbReference>
<evidence type="ECO:0000256" key="16">
    <source>
        <dbReference type="ARBA" id="ARBA00049902"/>
    </source>
</evidence>
<dbReference type="PATRIC" id="fig|1618580.3.peg.107"/>
<evidence type="ECO:0000256" key="14">
    <source>
        <dbReference type="ARBA" id="ARBA00023316"/>
    </source>
</evidence>
<dbReference type="GO" id="GO:0009002">
    <property type="term" value="F:serine-type D-Ala-D-Ala carboxypeptidase activity"/>
    <property type="evidence" value="ECO:0007669"/>
    <property type="project" value="UniProtKB-EC"/>
</dbReference>
<dbReference type="GO" id="GO:0008360">
    <property type="term" value="P:regulation of cell shape"/>
    <property type="evidence" value="ECO:0007669"/>
    <property type="project" value="UniProtKB-KW"/>
</dbReference>
<evidence type="ECO:0000256" key="2">
    <source>
        <dbReference type="ARBA" id="ARBA00007090"/>
    </source>
</evidence>
<evidence type="ECO:0000256" key="12">
    <source>
        <dbReference type="ARBA" id="ARBA00023136"/>
    </source>
</evidence>
<evidence type="ECO:0000313" key="20">
    <source>
        <dbReference type="EMBL" id="KKT33839.1"/>
    </source>
</evidence>
<dbReference type="GO" id="GO:0009252">
    <property type="term" value="P:peptidoglycan biosynthetic process"/>
    <property type="evidence" value="ECO:0007669"/>
    <property type="project" value="UniProtKB-KW"/>
</dbReference>
<dbReference type="GO" id="GO:0030288">
    <property type="term" value="C:outer membrane-bounded periplasmic space"/>
    <property type="evidence" value="ECO:0007669"/>
    <property type="project" value="TreeGrafter"/>
</dbReference>
<dbReference type="Proteomes" id="UP000034192">
    <property type="component" value="Unassembled WGS sequence"/>
</dbReference>
<evidence type="ECO:0000256" key="11">
    <source>
        <dbReference type="ARBA" id="ARBA00022984"/>
    </source>
</evidence>
<dbReference type="Gene3D" id="3.40.710.10">
    <property type="entry name" value="DD-peptidase/beta-lactamase superfamily"/>
    <property type="match status" value="1"/>
</dbReference>
<gene>
    <name evidence="20" type="ORF">UW21_C0007G0001</name>
</gene>
<dbReference type="InterPro" id="IPR036950">
    <property type="entry name" value="PBP_transglycosylase"/>
</dbReference>
<dbReference type="SUPFAM" id="SSF56601">
    <property type="entry name" value="beta-lactamase/transpeptidase-like"/>
    <property type="match status" value="1"/>
</dbReference>
<evidence type="ECO:0000256" key="15">
    <source>
        <dbReference type="ARBA" id="ARBA00034000"/>
    </source>
</evidence>
<sequence length="682" mass="74845">MPLWKENLRRQRRSFNPSVEKSRKVAKLAKFAFLGVVLIVLAIFVVVPLFAFSLPSPDKIVRREGFSTKILDRNGQVLYDIFADQRRTPVELSEIPNYLKQATVSIEDKNFYSHQGFDPLGVLRGVSRLITRGRAQGGSTLTQQLVKNVLLTSERTITRKIKEFIVTVQIERRYSKDEILKMYLNEAPYGGTAWGVEAAAETYFGKKVKALNLVESAFLAGLPQRPSAYSPYSNTPKAYVGRTQEVLRRMREDGHITREQELEAGGQLDNLEFQARGANFKAPHFVQYVQSLLEERYGERAVELGGLRVTTTLDLALQDKAQAIVSEEIEKVERLKITNGAAVVINPETGEVLAMVGSKNFNAPDYDGQVNVVLSLRQPGSAIKPITYATALKKGYTASTMLMDVPTTFPGGVGQPEYKPVNYDGKYRGPIQLRYALANSINVIAVKTLALVGIKDTLQTAYDLGINSMEPTQSTLNRVGLSLTLGGGEVRLLELTGAYGAFMNEGYRIDPIAVLKVEDANGKVLEETKPKKGRQVLSAAEAFLVADILSDNKARSDIFGLNSALNISSRQVAVKTGTTNDKKDNWTIGGNSQAVTGVWVGNNDNSSMLQVASGVTGASPIWRRIILEALKGKSAVSFKPPSGIVSAEVDSVSGYRAHDGYPSRIEYFIKGTEPGEDPVHTK</sequence>
<comment type="catalytic activity">
    <reaction evidence="15">
        <text>Preferential cleavage: (Ac)2-L-Lys-D-Ala-|-D-Ala. Also transpeptidation of peptidyl-alanyl moieties that are N-acyl substituents of D-alanine.</text>
        <dbReference type="EC" id="3.4.16.4"/>
    </reaction>
</comment>
<accession>A0A0G1JEK1</accession>
<feature type="domain" description="Glycosyl transferase family 51" evidence="19">
    <location>
        <begin position="75"/>
        <end position="250"/>
    </location>
</feature>
<dbReference type="Gene3D" id="1.10.3810.10">
    <property type="entry name" value="Biosynthetic peptidoglycan transglycosylase-like"/>
    <property type="match status" value="1"/>
</dbReference>
<keyword evidence="6" id="KW-0645">Protease</keyword>
<dbReference type="GO" id="GO:0008955">
    <property type="term" value="F:peptidoglycan glycosyltransferase activity"/>
    <property type="evidence" value="ECO:0007669"/>
    <property type="project" value="UniProtKB-EC"/>
</dbReference>
<evidence type="ECO:0000256" key="13">
    <source>
        <dbReference type="ARBA" id="ARBA00023268"/>
    </source>
</evidence>
<evidence type="ECO:0000259" key="19">
    <source>
        <dbReference type="Pfam" id="PF00912"/>
    </source>
</evidence>
<keyword evidence="11" id="KW-0573">Peptidoglycan synthesis</keyword>
<evidence type="ECO:0000256" key="4">
    <source>
        <dbReference type="ARBA" id="ARBA00022475"/>
    </source>
</evidence>
<reference evidence="20 21" key="1">
    <citation type="journal article" date="2015" name="Nature">
        <title>rRNA introns, odd ribosomes, and small enigmatic genomes across a large radiation of phyla.</title>
        <authorList>
            <person name="Brown C.T."/>
            <person name="Hug L.A."/>
            <person name="Thomas B.C."/>
            <person name="Sharon I."/>
            <person name="Castelle C.J."/>
            <person name="Singh A."/>
            <person name="Wilkins M.J."/>
            <person name="Williams K.H."/>
            <person name="Banfield J.F."/>
        </authorList>
    </citation>
    <scope>NUCLEOTIDE SEQUENCE [LARGE SCALE GENOMIC DNA]</scope>
</reference>
<keyword evidence="10" id="KW-0133">Cell shape</keyword>
<dbReference type="GO" id="GO:0005886">
    <property type="term" value="C:plasma membrane"/>
    <property type="evidence" value="ECO:0007669"/>
    <property type="project" value="UniProtKB-SubCell"/>
</dbReference>
<keyword evidence="7" id="KW-0328">Glycosyltransferase</keyword>
<protein>
    <submittedName>
        <fullName evidence="20">Penicillin-binding protein</fullName>
    </submittedName>
</protein>
<dbReference type="NCBIfam" id="TIGR02074">
    <property type="entry name" value="PBP_1a_fam"/>
    <property type="match status" value="1"/>
</dbReference>
<keyword evidence="4" id="KW-1003">Cell membrane</keyword>
<keyword evidence="9" id="KW-0378">Hydrolase</keyword>
<proteinExistence type="inferred from homology"/>
<dbReference type="FunFam" id="1.10.3810.10:FF:000001">
    <property type="entry name" value="Penicillin-binding protein 1A"/>
    <property type="match status" value="1"/>
</dbReference>
<keyword evidence="14" id="KW-0961">Cell wall biogenesis/degradation</keyword>
<keyword evidence="5" id="KW-0121">Carboxypeptidase</keyword>
<dbReference type="PANTHER" id="PTHR32282:SF11">
    <property type="entry name" value="PENICILLIN-BINDING PROTEIN 1B"/>
    <property type="match status" value="1"/>
</dbReference>
<evidence type="ECO:0000256" key="1">
    <source>
        <dbReference type="ARBA" id="ARBA00004236"/>
    </source>
</evidence>
<feature type="non-terminal residue" evidence="20">
    <location>
        <position position="682"/>
    </location>
</feature>
<evidence type="ECO:0000256" key="10">
    <source>
        <dbReference type="ARBA" id="ARBA00022960"/>
    </source>
</evidence>
<dbReference type="GO" id="GO:0006508">
    <property type="term" value="P:proteolysis"/>
    <property type="evidence" value="ECO:0007669"/>
    <property type="project" value="UniProtKB-KW"/>
</dbReference>
<evidence type="ECO:0000256" key="9">
    <source>
        <dbReference type="ARBA" id="ARBA00022801"/>
    </source>
</evidence>
<dbReference type="InterPro" id="IPR001460">
    <property type="entry name" value="PCN-bd_Tpept"/>
</dbReference>
<dbReference type="GO" id="GO:0008658">
    <property type="term" value="F:penicillin binding"/>
    <property type="evidence" value="ECO:0007669"/>
    <property type="project" value="InterPro"/>
</dbReference>
<evidence type="ECO:0000256" key="8">
    <source>
        <dbReference type="ARBA" id="ARBA00022679"/>
    </source>
</evidence>
<dbReference type="InterPro" id="IPR023346">
    <property type="entry name" value="Lysozyme-like_dom_sf"/>
</dbReference>
<comment type="similarity">
    <text evidence="2">In the C-terminal section; belongs to the transpeptidase family.</text>
</comment>
<dbReference type="AlphaFoldDB" id="A0A0G1JEK1"/>
<keyword evidence="8" id="KW-0808">Transferase</keyword>
<comment type="similarity">
    <text evidence="3">In the N-terminal section; belongs to the glycosyltransferase 51 family.</text>
</comment>
<dbReference type="InterPro" id="IPR001264">
    <property type="entry name" value="Glyco_trans_51"/>
</dbReference>
<keyword evidence="17" id="KW-0812">Transmembrane</keyword>
<dbReference type="InterPro" id="IPR012338">
    <property type="entry name" value="Beta-lactam/transpept-like"/>
</dbReference>
<dbReference type="InterPro" id="IPR050396">
    <property type="entry name" value="Glycosyltr_51/Transpeptidase"/>
</dbReference>
<dbReference type="GO" id="GO:0071555">
    <property type="term" value="P:cell wall organization"/>
    <property type="evidence" value="ECO:0007669"/>
    <property type="project" value="UniProtKB-KW"/>
</dbReference>
<feature type="domain" description="Penicillin-binding protein transpeptidase" evidence="18">
    <location>
        <begin position="340"/>
        <end position="588"/>
    </location>
</feature>
<evidence type="ECO:0000256" key="7">
    <source>
        <dbReference type="ARBA" id="ARBA00022676"/>
    </source>
</evidence>
<organism evidence="20 21">
    <name type="scientific">Candidatus Woesebacteria bacterium GW2011_GWB1_44_11b</name>
    <dbReference type="NCBI Taxonomy" id="1618580"/>
    <lineage>
        <taxon>Bacteria</taxon>
        <taxon>Candidatus Woeseibacteriota</taxon>
    </lineage>
</organism>
<evidence type="ECO:0000259" key="18">
    <source>
        <dbReference type="Pfam" id="PF00905"/>
    </source>
</evidence>
<dbReference type="PANTHER" id="PTHR32282">
    <property type="entry name" value="BINDING PROTEIN TRANSPEPTIDASE, PUTATIVE-RELATED"/>
    <property type="match status" value="1"/>
</dbReference>
<dbReference type="EMBL" id="LCHL01000007">
    <property type="protein sequence ID" value="KKT33839.1"/>
    <property type="molecule type" value="Genomic_DNA"/>
</dbReference>